<keyword evidence="3" id="KW-0520">NAD</keyword>
<evidence type="ECO:0000256" key="1">
    <source>
        <dbReference type="ARBA" id="ARBA00022614"/>
    </source>
</evidence>
<dbReference type="PANTHER" id="PTHR11017:SF271">
    <property type="entry name" value="DISEASE RESISTANCE PROTEIN (TIR-NBS-LRR CLASS) FAMILY"/>
    <property type="match status" value="1"/>
</dbReference>
<dbReference type="PRINTS" id="PR00364">
    <property type="entry name" value="DISEASERSIST"/>
</dbReference>
<organism evidence="5 6">
    <name type="scientific">Lactuca sativa</name>
    <name type="common">Garden lettuce</name>
    <dbReference type="NCBI Taxonomy" id="4236"/>
    <lineage>
        <taxon>Eukaryota</taxon>
        <taxon>Viridiplantae</taxon>
        <taxon>Streptophyta</taxon>
        <taxon>Embryophyta</taxon>
        <taxon>Tracheophyta</taxon>
        <taxon>Spermatophyta</taxon>
        <taxon>Magnoliopsida</taxon>
        <taxon>eudicotyledons</taxon>
        <taxon>Gunneridae</taxon>
        <taxon>Pentapetalae</taxon>
        <taxon>asterids</taxon>
        <taxon>campanulids</taxon>
        <taxon>Asterales</taxon>
        <taxon>Asteraceae</taxon>
        <taxon>Cichorioideae</taxon>
        <taxon>Cichorieae</taxon>
        <taxon>Lactucinae</taxon>
        <taxon>Lactuca</taxon>
    </lineage>
</organism>
<dbReference type="InterPro" id="IPR044974">
    <property type="entry name" value="Disease_R_plants"/>
</dbReference>
<dbReference type="PANTHER" id="PTHR11017">
    <property type="entry name" value="LEUCINE-RICH REPEAT-CONTAINING PROTEIN"/>
    <property type="match status" value="1"/>
</dbReference>
<dbReference type="PROSITE" id="PS50104">
    <property type="entry name" value="TIR"/>
    <property type="match status" value="1"/>
</dbReference>
<dbReference type="AlphaFoldDB" id="A0A9R1WZS9"/>
<dbReference type="InterPro" id="IPR001611">
    <property type="entry name" value="Leu-rich_rpt"/>
</dbReference>
<dbReference type="GO" id="GO:0006952">
    <property type="term" value="P:defense response"/>
    <property type="evidence" value="ECO:0007669"/>
    <property type="project" value="InterPro"/>
</dbReference>
<dbReference type="InterPro" id="IPR058192">
    <property type="entry name" value="WHD_ROQ1-like"/>
</dbReference>
<dbReference type="Pfam" id="PF01582">
    <property type="entry name" value="TIR"/>
    <property type="match status" value="1"/>
</dbReference>
<feature type="domain" description="TIR" evidence="4">
    <location>
        <begin position="19"/>
        <end position="181"/>
    </location>
</feature>
<dbReference type="InterPro" id="IPR035897">
    <property type="entry name" value="Toll_tir_struct_dom_sf"/>
</dbReference>
<dbReference type="Pfam" id="PF00931">
    <property type="entry name" value="NB-ARC"/>
    <property type="match status" value="1"/>
</dbReference>
<dbReference type="SMART" id="SM00255">
    <property type="entry name" value="TIR"/>
    <property type="match status" value="1"/>
</dbReference>
<evidence type="ECO:0000259" key="4">
    <source>
        <dbReference type="PROSITE" id="PS50104"/>
    </source>
</evidence>
<dbReference type="GO" id="GO:0043531">
    <property type="term" value="F:ADP binding"/>
    <property type="evidence" value="ECO:0007669"/>
    <property type="project" value="InterPro"/>
</dbReference>
<dbReference type="InterPro" id="IPR032675">
    <property type="entry name" value="LRR_dom_sf"/>
</dbReference>
<dbReference type="InterPro" id="IPR000157">
    <property type="entry name" value="TIR_dom"/>
</dbReference>
<dbReference type="InterPro" id="IPR042197">
    <property type="entry name" value="Apaf_helical"/>
</dbReference>
<dbReference type="Pfam" id="PF23282">
    <property type="entry name" value="WHD_ROQ1"/>
    <property type="match status" value="1"/>
</dbReference>
<keyword evidence="1" id="KW-0433">Leucine-rich repeat</keyword>
<dbReference type="FunFam" id="3.40.50.10140:FF:000007">
    <property type="entry name" value="Disease resistance protein (TIR-NBS-LRR class)"/>
    <property type="match status" value="1"/>
</dbReference>
<reference evidence="5 6" key="1">
    <citation type="journal article" date="2017" name="Nat. Commun.">
        <title>Genome assembly with in vitro proximity ligation data and whole-genome triplication in lettuce.</title>
        <authorList>
            <person name="Reyes-Chin-Wo S."/>
            <person name="Wang Z."/>
            <person name="Yang X."/>
            <person name="Kozik A."/>
            <person name="Arikit S."/>
            <person name="Song C."/>
            <person name="Xia L."/>
            <person name="Froenicke L."/>
            <person name="Lavelle D.O."/>
            <person name="Truco M.J."/>
            <person name="Xia R."/>
            <person name="Zhu S."/>
            <person name="Xu C."/>
            <person name="Xu H."/>
            <person name="Xu X."/>
            <person name="Cox K."/>
            <person name="Korf I."/>
            <person name="Meyers B.C."/>
            <person name="Michelmore R.W."/>
        </authorList>
    </citation>
    <scope>NUCLEOTIDE SEQUENCE [LARGE SCALE GENOMIC DNA]</scope>
    <source>
        <strain evidence="6">cv. Salinas</strain>
        <tissue evidence="5">Seedlings</tissue>
    </source>
</reference>
<dbReference type="EMBL" id="NBSK02000008">
    <property type="protein sequence ID" value="KAJ0193069.1"/>
    <property type="molecule type" value="Genomic_DNA"/>
</dbReference>
<keyword evidence="2" id="KW-0677">Repeat</keyword>
<evidence type="ECO:0000313" key="6">
    <source>
        <dbReference type="Proteomes" id="UP000235145"/>
    </source>
</evidence>
<dbReference type="SUPFAM" id="SSF52058">
    <property type="entry name" value="L domain-like"/>
    <property type="match status" value="1"/>
</dbReference>
<protein>
    <recommendedName>
        <fullName evidence="4">TIR domain-containing protein</fullName>
    </recommendedName>
</protein>
<name>A0A9R1WZS9_LACSA</name>
<dbReference type="InterPro" id="IPR027417">
    <property type="entry name" value="P-loop_NTPase"/>
</dbReference>
<dbReference type="Gene3D" id="1.10.8.430">
    <property type="entry name" value="Helical domain of apoptotic protease-activating factors"/>
    <property type="match status" value="1"/>
</dbReference>
<sequence length="877" mass="99554">MASSSSSSPSAPAFSFRSWKYHVFLSFRGEDTRNSFVGHLYSALEQNGIYTYKDDETLTRGESIGPSLMKAIEESQIAIIVFSENYANSSWCLDELVYIMNCKNTRGQIILPIFYDVDPSELRKQKGKYAEAFTKHELENKTKVESWRKTLVDASNIAGWESKDIANRHESKFIKEIVNTILPMLHPVTSSVNDNLIGIETRMQRLKSELKIGSGGVSMIGIWGVGGGGKTTLASSIYSEISNNFDGCCFVENIREKSSKYGLENLQEKILSGVLKQNKVKVGSIEEGKRMIVDRLCRRKVLIVLDDVDHLVQLKALAGSHDWFGEGSRIIITTRDKHLLNAHRVKLMHNIRLLNDDEAIKLFCKLAPQDNRPKEDYEQLSKDVVSYAGGLPLALTVLGPFLSDKDIDEWVSALARLKQIPNDDIVGKLKISFDGLTKVEKDLFLDIACFFRWEKKDRAMEILDACGFHPGIGVKVLVQKALITILDGRFDMHDLVQELGHHIVRGEDPNYPELHSRVWKREDVLTICAMDATTEVDMIEAIRYDSGTIYGLSHLPPVVANTKNLRWIDWQGDLASPLLTKFPQRKLCCLILHDSLQKQLWEGYKNLPTLKIIELYGLDNLLITPDFRGLPNLERFKLIASSHLEEIHPSIGHLERLVFLSIETCSRLKRFPPITRLKKLKTLSFSECPGLFKLSEIQQEKMDNLPHLHLDSSGVTEVQKPGKGINVKYWLEGSSLPRNNMNHIRLCFFRRDLRTLNLSLCNLGDEDISSSVWELPNLQELDLSANRFSRLCFSLLRLPRLKFLNVTNCLSLAELSELPSSIAILMADECLSLERFGDISKCKWLWKLSLHAGYKVGPLGGDLLLHSMLQVWLYIHF</sequence>
<keyword evidence="6" id="KW-1185">Reference proteome</keyword>
<evidence type="ECO:0000256" key="2">
    <source>
        <dbReference type="ARBA" id="ARBA00022737"/>
    </source>
</evidence>
<dbReference type="SUPFAM" id="SSF52540">
    <property type="entry name" value="P-loop containing nucleoside triphosphate hydrolases"/>
    <property type="match status" value="1"/>
</dbReference>
<dbReference type="Gene3D" id="3.40.50.300">
    <property type="entry name" value="P-loop containing nucleotide triphosphate hydrolases"/>
    <property type="match status" value="1"/>
</dbReference>
<proteinExistence type="predicted"/>
<dbReference type="Gene3D" id="3.80.10.10">
    <property type="entry name" value="Ribonuclease Inhibitor"/>
    <property type="match status" value="2"/>
</dbReference>
<evidence type="ECO:0000256" key="3">
    <source>
        <dbReference type="ARBA" id="ARBA00023027"/>
    </source>
</evidence>
<accession>A0A9R1WZS9</accession>
<dbReference type="Gene3D" id="3.40.50.10140">
    <property type="entry name" value="Toll/interleukin-1 receptor homology (TIR) domain"/>
    <property type="match status" value="1"/>
</dbReference>
<dbReference type="Proteomes" id="UP000235145">
    <property type="component" value="Unassembled WGS sequence"/>
</dbReference>
<comment type="caution">
    <text evidence="5">The sequence shown here is derived from an EMBL/GenBank/DDBJ whole genome shotgun (WGS) entry which is preliminary data.</text>
</comment>
<evidence type="ECO:0000313" key="5">
    <source>
        <dbReference type="EMBL" id="KAJ0193069.1"/>
    </source>
</evidence>
<dbReference type="GO" id="GO:0007165">
    <property type="term" value="P:signal transduction"/>
    <property type="evidence" value="ECO:0007669"/>
    <property type="project" value="InterPro"/>
</dbReference>
<dbReference type="SUPFAM" id="SSF52200">
    <property type="entry name" value="Toll/Interleukin receptor TIR domain"/>
    <property type="match status" value="1"/>
</dbReference>
<dbReference type="Gramene" id="rna-gnl|WGS:NBSK|LSAT_8X48680_mrna">
    <property type="protein sequence ID" value="cds-PLY89897.1"/>
    <property type="gene ID" value="gene-LSAT_8X48680"/>
</dbReference>
<dbReference type="PROSITE" id="PS51450">
    <property type="entry name" value="LRR"/>
    <property type="match status" value="1"/>
</dbReference>
<gene>
    <name evidence="5" type="ORF">LSAT_V11C800408270</name>
</gene>
<dbReference type="InterPro" id="IPR002182">
    <property type="entry name" value="NB-ARC"/>
</dbReference>